<gene>
    <name evidence="11" type="primary">jg17158</name>
    <name evidence="11" type="ORF">PAEG_LOCUS15636</name>
</gene>
<name>A0A8S4RQU4_9NEOP</name>
<dbReference type="GO" id="GO:0005765">
    <property type="term" value="C:lysosomal membrane"/>
    <property type="evidence" value="ECO:0007669"/>
    <property type="project" value="UniProtKB-SubCell"/>
</dbReference>
<comment type="caution">
    <text evidence="11">The sequence shown here is derived from an EMBL/GenBank/DDBJ whole genome shotgun (WGS) entry which is preliminary data.</text>
</comment>
<evidence type="ECO:0000256" key="5">
    <source>
        <dbReference type="ARBA" id="ARBA00022723"/>
    </source>
</evidence>
<dbReference type="GO" id="GO:0008270">
    <property type="term" value="F:zinc ion binding"/>
    <property type="evidence" value="ECO:0007669"/>
    <property type="project" value="TreeGrafter"/>
</dbReference>
<evidence type="ECO:0000259" key="10">
    <source>
        <dbReference type="PROSITE" id="PS51837"/>
    </source>
</evidence>
<evidence type="ECO:0000256" key="8">
    <source>
        <dbReference type="SAM" id="MobiDB-lite"/>
    </source>
</evidence>
<evidence type="ECO:0000256" key="3">
    <source>
        <dbReference type="ARBA" id="ARBA00004630"/>
    </source>
</evidence>
<feature type="region of interest" description="Disordered" evidence="8">
    <location>
        <begin position="1"/>
        <end position="35"/>
    </location>
</feature>
<organism evidence="11 12">
    <name type="scientific">Pararge aegeria aegeria</name>
    <dbReference type="NCBI Taxonomy" id="348720"/>
    <lineage>
        <taxon>Eukaryota</taxon>
        <taxon>Metazoa</taxon>
        <taxon>Ecdysozoa</taxon>
        <taxon>Arthropoda</taxon>
        <taxon>Hexapoda</taxon>
        <taxon>Insecta</taxon>
        <taxon>Pterygota</taxon>
        <taxon>Neoptera</taxon>
        <taxon>Endopterygota</taxon>
        <taxon>Lepidoptera</taxon>
        <taxon>Glossata</taxon>
        <taxon>Ditrysia</taxon>
        <taxon>Papilionoidea</taxon>
        <taxon>Nymphalidae</taxon>
        <taxon>Satyrinae</taxon>
        <taxon>Satyrini</taxon>
        <taxon>Parargina</taxon>
        <taxon>Pararge</taxon>
    </lineage>
</organism>
<keyword evidence="6" id="KW-0862">Zinc</keyword>
<reference evidence="11" key="1">
    <citation type="submission" date="2022-03" db="EMBL/GenBank/DDBJ databases">
        <authorList>
            <person name="Lindestad O."/>
        </authorList>
    </citation>
    <scope>NUCLEOTIDE SEQUENCE</scope>
</reference>
<dbReference type="Pfam" id="PF10601">
    <property type="entry name" value="zf-LITAF-like"/>
    <property type="match status" value="1"/>
</dbReference>
<dbReference type="AlphaFoldDB" id="A0A8S4RQU4"/>
<proteinExistence type="inferred from homology"/>
<evidence type="ECO:0000256" key="4">
    <source>
        <dbReference type="ARBA" id="ARBA00005975"/>
    </source>
</evidence>
<keyword evidence="9" id="KW-1133">Transmembrane helix</keyword>
<sequence>MDTKMKDLDNNSDAQTNRSQPPPYSGSPEQATVVQPSSANVHGMTIIQGPTVGPTLIVGHNVGPGPTGSYCTTCNQNIVTRVDRVASAKTHLFAALLCVVSGCLCAWIPYVMDSFKTTNHYCPNCGVFIGSHS</sequence>
<dbReference type="SMART" id="SM00714">
    <property type="entry name" value="LITAF"/>
    <property type="match status" value="1"/>
</dbReference>
<comment type="similarity">
    <text evidence="4">Belongs to the CDIP1/LITAF family.</text>
</comment>
<keyword evidence="9" id="KW-0812">Transmembrane</keyword>
<feature type="transmembrane region" description="Helical" evidence="9">
    <location>
        <begin position="91"/>
        <end position="110"/>
    </location>
</feature>
<evidence type="ECO:0000313" key="11">
    <source>
        <dbReference type="EMBL" id="CAH2238572.1"/>
    </source>
</evidence>
<keyword evidence="5" id="KW-0479">Metal-binding</keyword>
<dbReference type="OrthoDB" id="5599753at2759"/>
<dbReference type="PANTHER" id="PTHR23292">
    <property type="entry name" value="LIPOPOLYSACCHARIDE-INDUCED TUMOR NECROSIS FACTOR-ALPHA FACTOR"/>
    <property type="match status" value="1"/>
</dbReference>
<keyword evidence="7 9" id="KW-0472">Membrane</keyword>
<protein>
    <submittedName>
        <fullName evidence="11">Jg17158 protein</fullName>
    </submittedName>
</protein>
<dbReference type="GO" id="GO:0031902">
    <property type="term" value="C:late endosome membrane"/>
    <property type="evidence" value="ECO:0007669"/>
    <property type="project" value="UniProtKB-SubCell"/>
</dbReference>
<evidence type="ECO:0000256" key="1">
    <source>
        <dbReference type="ARBA" id="ARBA00004414"/>
    </source>
</evidence>
<dbReference type="InterPro" id="IPR006629">
    <property type="entry name" value="LITAF"/>
</dbReference>
<dbReference type="PANTHER" id="PTHR23292:SF14">
    <property type="entry name" value="FI16615P1-RELATED"/>
    <property type="match status" value="1"/>
</dbReference>
<dbReference type="InterPro" id="IPR037519">
    <property type="entry name" value="LITAF_fam"/>
</dbReference>
<dbReference type="PROSITE" id="PS51837">
    <property type="entry name" value="LITAF"/>
    <property type="match status" value="1"/>
</dbReference>
<evidence type="ECO:0000256" key="2">
    <source>
        <dbReference type="ARBA" id="ARBA00004481"/>
    </source>
</evidence>
<dbReference type="EMBL" id="CAKXAJ010025364">
    <property type="protein sequence ID" value="CAH2238572.1"/>
    <property type="molecule type" value="Genomic_DNA"/>
</dbReference>
<evidence type="ECO:0000256" key="7">
    <source>
        <dbReference type="ARBA" id="ARBA00023136"/>
    </source>
</evidence>
<evidence type="ECO:0000313" key="12">
    <source>
        <dbReference type="Proteomes" id="UP000838756"/>
    </source>
</evidence>
<evidence type="ECO:0000256" key="9">
    <source>
        <dbReference type="SAM" id="Phobius"/>
    </source>
</evidence>
<keyword evidence="12" id="KW-1185">Reference proteome</keyword>
<dbReference type="Proteomes" id="UP000838756">
    <property type="component" value="Unassembled WGS sequence"/>
</dbReference>
<evidence type="ECO:0000256" key="6">
    <source>
        <dbReference type="ARBA" id="ARBA00022833"/>
    </source>
</evidence>
<comment type="subcellular location">
    <subcellularLocation>
        <location evidence="2">Endosome membrane</location>
        <topology evidence="2">Peripheral membrane protein</topology>
    </subcellularLocation>
    <subcellularLocation>
        <location evidence="1">Late endosome membrane</location>
    </subcellularLocation>
    <subcellularLocation>
        <location evidence="3">Lysosome membrane</location>
        <topology evidence="3">Peripheral membrane protein</topology>
        <orientation evidence="3">Cytoplasmic side</orientation>
    </subcellularLocation>
</comment>
<feature type="domain" description="LITAF" evidence="10">
    <location>
        <begin position="47"/>
        <end position="133"/>
    </location>
</feature>
<accession>A0A8S4RQU4</accession>